<evidence type="ECO:0000259" key="1">
    <source>
        <dbReference type="Pfam" id="PF04773"/>
    </source>
</evidence>
<dbReference type="Proteomes" id="UP000192042">
    <property type="component" value="Chromosome I"/>
</dbReference>
<gene>
    <name evidence="3" type="ORF">NSJP_2708</name>
</gene>
<evidence type="ECO:0000313" key="4">
    <source>
        <dbReference type="Proteomes" id="UP000192042"/>
    </source>
</evidence>
<sequence>MYLRVEDALFVSSPESYDHLSRMTEQPPTPPPDSVREHAVHWFVRLHSGLATDDDRRAFDAWLAIRQDHRREFEQISRMWTTLDDTQPLLEAEIAKAEDLWKRHDSAPGTTSTWSWWSVRQTAAVGAALSLVLLTTWWWTGLPDTIRYETAKGAQQQVRLADGSTVLLNTDTQLTVQISRSERIITLDRGEAWFTVEHERRPFTVQAGNGSIRDIGTQFLVNKAADAVNVSVWEGSVEVGIRPTGESSSAAAPVILQAGQQTSYGTDGSIAHASAFDRDSLGSWREGTLIFRSQALERVLAEVARYRSEEIRLLHPALASIPVSGVFHIRDLDRFIQTLQDSLPVRAHRVHGTLIVIEPAPVSSNPSVLSHR</sequence>
<evidence type="ECO:0000313" key="3">
    <source>
        <dbReference type="EMBL" id="SLM48875.1"/>
    </source>
</evidence>
<organism evidence="3 4">
    <name type="scientific">Nitrospira japonica</name>
    <dbReference type="NCBI Taxonomy" id="1325564"/>
    <lineage>
        <taxon>Bacteria</taxon>
        <taxon>Pseudomonadati</taxon>
        <taxon>Nitrospirota</taxon>
        <taxon>Nitrospiria</taxon>
        <taxon>Nitrospirales</taxon>
        <taxon>Nitrospiraceae</taxon>
        <taxon>Nitrospira</taxon>
    </lineage>
</organism>
<protein>
    <submittedName>
        <fullName evidence="3">Putative Anti-FecI sigma factor, FecR</fullName>
    </submittedName>
</protein>
<accession>A0A1W1I7B5</accession>
<dbReference type="Pfam" id="PF04773">
    <property type="entry name" value="FecR"/>
    <property type="match status" value="1"/>
</dbReference>
<dbReference type="InterPro" id="IPR006860">
    <property type="entry name" value="FecR"/>
</dbReference>
<dbReference type="Gene3D" id="3.55.50.30">
    <property type="match status" value="1"/>
</dbReference>
<dbReference type="Gene3D" id="2.60.120.1440">
    <property type="match status" value="1"/>
</dbReference>
<keyword evidence="4" id="KW-1185">Reference proteome</keyword>
<dbReference type="InterPro" id="IPR012373">
    <property type="entry name" value="Ferrdict_sens_TM"/>
</dbReference>
<dbReference type="PIRSF" id="PIRSF018266">
    <property type="entry name" value="FecR"/>
    <property type="match status" value="1"/>
</dbReference>
<feature type="domain" description="FecR protein" evidence="1">
    <location>
        <begin position="147"/>
        <end position="238"/>
    </location>
</feature>
<dbReference type="PANTHER" id="PTHR30273:SF2">
    <property type="entry name" value="PROTEIN FECR"/>
    <property type="match status" value="1"/>
</dbReference>
<dbReference type="KEGG" id="nja:NSJP_2708"/>
<dbReference type="Pfam" id="PF16220">
    <property type="entry name" value="DUF4880"/>
    <property type="match status" value="1"/>
</dbReference>
<feature type="domain" description="FecR N-terminal" evidence="2">
    <location>
        <begin position="38"/>
        <end position="78"/>
    </location>
</feature>
<name>A0A1W1I7B5_9BACT</name>
<reference evidence="3 4" key="1">
    <citation type="submission" date="2017-03" db="EMBL/GenBank/DDBJ databases">
        <authorList>
            <person name="Afonso C.L."/>
            <person name="Miller P.J."/>
            <person name="Scott M.A."/>
            <person name="Spackman E."/>
            <person name="Goraichik I."/>
            <person name="Dimitrov K.M."/>
            <person name="Suarez D.L."/>
            <person name="Swayne D.E."/>
        </authorList>
    </citation>
    <scope>NUCLEOTIDE SEQUENCE [LARGE SCALE GENOMIC DNA]</scope>
    <source>
        <strain evidence="3">Genome sequencing of Nitrospira japonica strain NJ11</strain>
    </source>
</reference>
<proteinExistence type="predicted"/>
<dbReference type="AlphaFoldDB" id="A0A1W1I7B5"/>
<dbReference type="GO" id="GO:0016989">
    <property type="term" value="F:sigma factor antagonist activity"/>
    <property type="evidence" value="ECO:0007669"/>
    <property type="project" value="TreeGrafter"/>
</dbReference>
<evidence type="ECO:0000259" key="2">
    <source>
        <dbReference type="Pfam" id="PF16220"/>
    </source>
</evidence>
<dbReference type="InterPro" id="IPR032623">
    <property type="entry name" value="FecR_N"/>
</dbReference>
<dbReference type="EMBL" id="LT828648">
    <property type="protein sequence ID" value="SLM48875.1"/>
    <property type="molecule type" value="Genomic_DNA"/>
</dbReference>
<dbReference type="PANTHER" id="PTHR30273">
    <property type="entry name" value="PERIPLASMIC SIGNAL SENSOR AND SIGMA FACTOR ACTIVATOR FECR-RELATED"/>
    <property type="match status" value="1"/>
</dbReference>
<dbReference type="STRING" id="1325564.NSJP_2708"/>